<dbReference type="KEGG" id="haad:MW046_11955"/>
<gene>
    <name evidence="1" type="ORF">MW046_11955</name>
</gene>
<protein>
    <submittedName>
        <fullName evidence="1">Uncharacterized protein</fullName>
    </submittedName>
</protein>
<name>A0A8U0A0J1_9EURY</name>
<proteinExistence type="predicted"/>
<dbReference type="EMBL" id="CP096019">
    <property type="protein sequence ID" value="UPM42661.1"/>
    <property type="molecule type" value="Genomic_DNA"/>
</dbReference>
<organism evidence="1 2">
    <name type="scientific">Halocatena salina</name>
    <dbReference type="NCBI Taxonomy" id="2934340"/>
    <lineage>
        <taxon>Archaea</taxon>
        <taxon>Methanobacteriati</taxon>
        <taxon>Methanobacteriota</taxon>
        <taxon>Stenosarchaea group</taxon>
        <taxon>Halobacteria</taxon>
        <taxon>Halobacteriales</taxon>
        <taxon>Natronomonadaceae</taxon>
        <taxon>Halocatena</taxon>
    </lineage>
</organism>
<dbReference type="AlphaFoldDB" id="A0A8U0A0J1"/>
<evidence type="ECO:0000313" key="1">
    <source>
        <dbReference type="EMBL" id="UPM42661.1"/>
    </source>
</evidence>
<dbReference type="Proteomes" id="UP000831768">
    <property type="component" value="Chromosome"/>
</dbReference>
<dbReference type="GeneID" id="71928772"/>
<sequence>MSYLYSIKDDEQIVVLDEEPPGELSIARGLFVPRSCTQMIDTSNVDITSSQLPCLCHIEITKTIINRTDNGLDYVFADVTDVIDSNVAVRDDVTVTPNQETVQTELPREGAQDDRIFVDDRFQSQRTKEIREELQGI</sequence>
<dbReference type="RefSeq" id="WP_247993332.1">
    <property type="nucleotide sequence ID" value="NZ_CP096019.1"/>
</dbReference>
<accession>A0A8U0A0J1</accession>
<evidence type="ECO:0000313" key="2">
    <source>
        <dbReference type="Proteomes" id="UP000831768"/>
    </source>
</evidence>
<reference evidence="1" key="1">
    <citation type="submission" date="2022-04" db="EMBL/GenBank/DDBJ databases">
        <title>Halocatena sp. nov., isolated from a salt lake.</title>
        <authorList>
            <person name="Cui H.-L."/>
        </authorList>
    </citation>
    <scope>NUCLEOTIDE SEQUENCE</scope>
    <source>
        <strain evidence="1">AD-1</strain>
    </source>
</reference>
<keyword evidence="2" id="KW-1185">Reference proteome</keyword>